<dbReference type="AlphaFoldDB" id="A0ABD0UBD2"/>
<sequence>MGNQCGAYDEKGIFISIRSRGNDCASFRQVVPVLTPESYAKHLRSFDDSGIKKIGEDLGGLDVKALEEMQNCHVEALSKICQEKPAKSLFVHWKRLSLISCVKML</sequence>
<proteinExistence type="predicted"/>
<reference evidence="1 2" key="1">
    <citation type="journal article" date="2024" name="Plant Biotechnol. J.">
        <title>Dendrobium thyrsiflorum genome and its molecular insights into genes involved in important horticultural traits.</title>
        <authorList>
            <person name="Chen B."/>
            <person name="Wang J.Y."/>
            <person name="Zheng P.J."/>
            <person name="Li K.L."/>
            <person name="Liang Y.M."/>
            <person name="Chen X.F."/>
            <person name="Zhang C."/>
            <person name="Zhao X."/>
            <person name="He X."/>
            <person name="Zhang G.Q."/>
            <person name="Liu Z.J."/>
            <person name="Xu Q."/>
        </authorList>
    </citation>
    <scope>NUCLEOTIDE SEQUENCE [LARGE SCALE GENOMIC DNA]</scope>
    <source>
        <strain evidence="1">GZMU011</strain>
    </source>
</reference>
<dbReference type="EMBL" id="JANQDX010000016">
    <property type="protein sequence ID" value="KAL0909841.1"/>
    <property type="molecule type" value="Genomic_DNA"/>
</dbReference>
<gene>
    <name evidence="1" type="ORF">M5K25_020744</name>
</gene>
<evidence type="ECO:0000313" key="2">
    <source>
        <dbReference type="Proteomes" id="UP001552299"/>
    </source>
</evidence>
<name>A0ABD0UBD2_DENTH</name>
<dbReference type="Proteomes" id="UP001552299">
    <property type="component" value="Unassembled WGS sequence"/>
</dbReference>
<keyword evidence="2" id="KW-1185">Reference proteome</keyword>
<organism evidence="1 2">
    <name type="scientific">Dendrobium thyrsiflorum</name>
    <name type="common">Pinecone-like raceme dendrobium</name>
    <name type="synonym">Orchid</name>
    <dbReference type="NCBI Taxonomy" id="117978"/>
    <lineage>
        <taxon>Eukaryota</taxon>
        <taxon>Viridiplantae</taxon>
        <taxon>Streptophyta</taxon>
        <taxon>Embryophyta</taxon>
        <taxon>Tracheophyta</taxon>
        <taxon>Spermatophyta</taxon>
        <taxon>Magnoliopsida</taxon>
        <taxon>Liliopsida</taxon>
        <taxon>Asparagales</taxon>
        <taxon>Orchidaceae</taxon>
        <taxon>Epidendroideae</taxon>
        <taxon>Malaxideae</taxon>
        <taxon>Dendrobiinae</taxon>
        <taxon>Dendrobium</taxon>
    </lineage>
</organism>
<comment type="caution">
    <text evidence="1">The sequence shown here is derived from an EMBL/GenBank/DDBJ whole genome shotgun (WGS) entry which is preliminary data.</text>
</comment>
<protein>
    <submittedName>
        <fullName evidence="1">Uncharacterized protein</fullName>
    </submittedName>
</protein>
<accession>A0ABD0UBD2</accession>
<evidence type="ECO:0000313" key="1">
    <source>
        <dbReference type="EMBL" id="KAL0909841.1"/>
    </source>
</evidence>